<dbReference type="Proteomes" id="UP000069443">
    <property type="component" value="Unassembled WGS sequence"/>
</dbReference>
<feature type="region of interest" description="Disordered" evidence="1">
    <location>
        <begin position="58"/>
        <end position="87"/>
    </location>
</feature>
<dbReference type="STRING" id="228230.RMCC_1410"/>
<evidence type="ECO:0000256" key="1">
    <source>
        <dbReference type="SAM" id="MobiDB-lite"/>
    </source>
</evidence>
<protein>
    <submittedName>
        <fullName evidence="3">Gp49</fullName>
    </submittedName>
</protein>
<gene>
    <name evidence="3" type="ORF">RMCC_1410</name>
</gene>
<evidence type="ECO:0000313" key="3">
    <source>
        <dbReference type="EMBL" id="GAS94444.1"/>
    </source>
</evidence>
<dbReference type="AlphaFoldDB" id="A0A124E1R1"/>
<evidence type="ECO:0000256" key="2">
    <source>
        <dbReference type="SAM" id="Phobius"/>
    </source>
</evidence>
<reference evidence="4" key="1">
    <citation type="journal article" date="2016" name="Genome Announc.">
        <title>Draft Genome Sequences of Five Rapidly Growing Mycobacterium Species, M. thermoresistibile, M. fortuitum subsp. acetamidolyticum, M. canariasense, M. brisbanense, and M. novocastrense.</title>
        <authorList>
            <person name="Katahira K."/>
            <person name="Ogura Y."/>
            <person name="Gotoh Y."/>
            <person name="Hayashi T."/>
        </authorList>
    </citation>
    <scope>NUCLEOTIDE SEQUENCE [LARGE SCALE GENOMIC DNA]</scope>
    <source>
        <strain evidence="4">JCM15298</strain>
    </source>
</reference>
<keyword evidence="2" id="KW-0472">Membrane</keyword>
<name>A0A124E1R1_MYCCR</name>
<accession>A0A124E1R1</accession>
<feature type="compositionally biased region" description="Basic residues" evidence="1">
    <location>
        <begin position="63"/>
        <end position="72"/>
    </location>
</feature>
<comment type="caution">
    <text evidence="3">The sequence shown here is derived from an EMBL/GenBank/DDBJ whole genome shotgun (WGS) entry which is preliminary data.</text>
</comment>
<keyword evidence="2" id="KW-0812">Transmembrane</keyword>
<sequence length="87" mass="9648">MLAVLKECWKALLAFLALFLTNVAMQLQQGGVPWPTDGGQWVRFLATVALGTYVVWQGPANKPRPKPRRRRRAPDPGQATPSPIDPK</sequence>
<organism evidence="3 4">
    <name type="scientific">Mycolicibacterium canariasense</name>
    <name type="common">Mycobacterium canariasense</name>
    <dbReference type="NCBI Taxonomy" id="228230"/>
    <lineage>
        <taxon>Bacteria</taxon>
        <taxon>Bacillati</taxon>
        <taxon>Actinomycetota</taxon>
        <taxon>Actinomycetes</taxon>
        <taxon>Mycobacteriales</taxon>
        <taxon>Mycobacteriaceae</taxon>
        <taxon>Mycolicibacterium</taxon>
    </lineage>
</organism>
<proteinExistence type="predicted"/>
<reference evidence="4" key="2">
    <citation type="submission" date="2016-02" db="EMBL/GenBank/DDBJ databases">
        <title>Draft genome sequence of five rapidly growing Mycobacterium species.</title>
        <authorList>
            <person name="Katahira K."/>
            <person name="Gotou Y."/>
            <person name="Iida K."/>
            <person name="Ogura Y."/>
            <person name="Hayashi T."/>
        </authorList>
    </citation>
    <scope>NUCLEOTIDE SEQUENCE [LARGE SCALE GENOMIC DNA]</scope>
    <source>
        <strain evidence="4">JCM15298</strain>
    </source>
</reference>
<keyword evidence="4" id="KW-1185">Reference proteome</keyword>
<feature type="transmembrane region" description="Helical" evidence="2">
    <location>
        <begin position="42"/>
        <end position="60"/>
    </location>
</feature>
<dbReference type="EMBL" id="BCSY01000035">
    <property type="protein sequence ID" value="GAS94444.1"/>
    <property type="molecule type" value="Genomic_DNA"/>
</dbReference>
<keyword evidence="2" id="KW-1133">Transmembrane helix</keyword>
<evidence type="ECO:0000313" key="4">
    <source>
        <dbReference type="Proteomes" id="UP000069443"/>
    </source>
</evidence>
<dbReference type="RefSeq" id="WP_062655748.1">
    <property type="nucleotide sequence ID" value="NZ_BCSY01000035.1"/>
</dbReference>